<dbReference type="Gramene" id="Kaladp0011s1121.1.v1.1">
    <property type="protein sequence ID" value="Kaladp0011s1121.1.v1.1"/>
    <property type="gene ID" value="Kaladp0011s1121.v1.1"/>
</dbReference>
<dbReference type="PANTHER" id="PTHR33116:SF78">
    <property type="entry name" value="OS12G0587133 PROTEIN"/>
    <property type="match status" value="1"/>
</dbReference>
<dbReference type="OMA" id="VEDIACC"/>
<accession>A0A7N0RJW9</accession>
<name>A0A7N0RJW9_KALFE</name>
<protein>
    <recommendedName>
        <fullName evidence="1">Reverse transcriptase zinc-binding domain-containing protein</fullName>
    </recommendedName>
</protein>
<keyword evidence="3" id="KW-1185">Reference proteome</keyword>
<evidence type="ECO:0000313" key="2">
    <source>
        <dbReference type="EnsemblPlants" id="Kaladp0011s1121.1.v1.1"/>
    </source>
</evidence>
<dbReference type="Pfam" id="PF13966">
    <property type="entry name" value="zf-RVT"/>
    <property type="match status" value="1"/>
</dbReference>
<sequence>MDEIGLAMKKLGRNKAPGPDGINGECLKRLWSLAKDDMRRGLRLNAQKSKFFIAGVNTEAKATMAMVLEMQVAAFPVLHLGIPLSSSSLKAADYELIISKISEKVNCWMFILPVKVIRTVTKLCRNFLWSGRTDGRKCPVSWIDCCKKVKEGGLGLLNIKLMKQALMRQNLWDVVRGRNNLWTNWLRLFLNQPGDCWNLRYKASCPWPIKKLLSLKSECYSCVDSNFVWKSDGDGFSVRGTRMCLMDSSPVTDWAVIVWNKFSLPRHKFIAWLTFRNRLATKDRISVFGPRNINMGCIFCRDWREDKDHIFGPWVFFSTIWQLCSDWLGNNCSMISWGDRCSWLISHRFHLNLKRECFFAAFTTAIALTWKYRNDEIFKDKPPDLEQRCKRCQKLAIS</sequence>
<dbReference type="InterPro" id="IPR026960">
    <property type="entry name" value="RVT-Znf"/>
</dbReference>
<dbReference type="PANTHER" id="PTHR33116">
    <property type="entry name" value="REVERSE TRANSCRIPTASE ZINC-BINDING DOMAIN-CONTAINING PROTEIN-RELATED-RELATED"/>
    <property type="match status" value="1"/>
</dbReference>
<proteinExistence type="predicted"/>
<organism evidence="2 3">
    <name type="scientific">Kalanchoe fedtschenkoi</name>
    <name type="common">Lavender scallops</name>
    <name type="synonym">South American air plant</name>
    <dbReference type="NCBI Taxonomy" id="63787"/>
    <lineage>
        <taxon>Eukaryota</taxon>
        <taxon>Viridiplantae</taxon>
        <taxon>Streptophyta</taxon>
        <taxon>Embryophyta</taxon>
        <taxon>Tracheophyta</taxon>
        <taxon>Spermatophyta</taxon>
        <taxon>Magnoliopsida</taxon>
        <taxon>eudicotyledons</taxon>
        <taxon>Gunneridae</taxon>
        <taxon>Pentapetalae</taxon>
        <taxon>Saxifragales</taxon>
        <taxon>Crassulaceae</taxon>
        <taxon>Kalanchoe</taxon>
    </lineage>
</organism>
<evidence type="ECO:0000313" key="3">
    <source>
        <dbReference type="Proteomes" id="UP000594263"/>
    </source>
</evidence>
<reference evidence="2" key="1">
    <citation type="submission" date="2021-01" db="UniProtKB">
        <authorList>
            <consortium name="EnsemblPlants"/>
        </authorList>
    </citation>
    <scope>IDENTIFICATION</scope>
</reference>
<dbReference type="Proteomes" id="UP000594263">
    <property type="component" value="Unplaced"/>
</dbReference>
<feature type="domain" description="Reverse transcriptase zinc-binding" evidence="1">
    <location>
        <begin position="237"/>
        <end position="314"/>
    </location>
</feature>
<dbReference type="EnsemblPlants" id="Kaladp0011s1121.1.v1.1">
    <property type="protein sequence ID" value="Kaladp0011s1121.1.v1.1"/>
    <property type="gene ID" value="Kaladp0011s1121.v1.1"/>
</dbReference>
<dbReference type="AlphaFoldDB" id="A0A7N0RJW9"/>
<evidence type="ECO:0000259" key="1">
    <source>
        <dbReference type="Pfam" id="PF13966"/>
    </source>
</evidence>